<protein>
    <submittedName>
        <fullName evidence="1">Uncharacterized protein</fullName>
    </submittedName>
</protein>
<gene>
    <name evidence="1" type="ORF">ACFS2C_06705</name>
</gene>
<evidence type="ECO:0000313" key="2">
    <source>
        <dbReference type="Proteomes" id="UP001597478"/>
    </source>
</evidence>
<name>A0ABW5W566_9PSEU</name>
<organism evidence="1 2">
    <name type="scientific">Prauserella oleivorans</name>
    <dbReference type="NCBI Taxonomy" id="1478153"/>
    <lineage>
        <taxon>Bacteria</taxon>
        <taxon>Bacillati</taxon>
        <taxon>Actinomycetota</taxon>
        <taxon>Actinomycetes</taxon>
        <taxon>Pseudonocardiales</taxon>
        <taxon>Pseudonocardiaceae</taxon>
        <taxon>Prauserella</taxon>
    </lineage>
</organism>
<sequence>MNPEESAVRRAVLELLADGAWRHRGEALAAGYLAAWTLSDTVVGKVIARMTREGVIEARGHWSRTHDDREVRLSP</sequence>
<proteinExistence type="predicted"/>
<dbReference type="RefSeq" id="WP_377386514.1">
    <property type="nucleotide sequence ID" value="NZ_JBHSAN010000006.1"/>
</dbReference>
<dbReference type="EMBL" id="JBHUOF010000007">
    <property type="protein sequence ID" value="MFD2799078.1"/>
    <property type="molecule type" value="Genomic_DNA"/>
</dbReference>
<evidence type="ECO:0000313" key="1">
    <source>
        <dbReference type="EMBL" id="MFD2799078.1"/>
    </source>
</evidence>
<reference evidence="2" key="1">
    <citation type="journal article" date="2019" name="Int. J. Syst. Evol. Microbiol.">
        <title>The Global Catalogue of Microorganisms (GCM) 10K type strain sequencing project: providing services to taxonomists for standard genome sequencing and annotation.</title>
        <authorList>
            <consortium name="The Broad Institute Genomics Platform"/>
            <consortium name="The Broad Institute Genome Sequencing Center for Infectious Disease"/>
            <person name="Wu L."/>
            <person name="Ma J."/>
        </authorList>
    </citation>
    <scope>NUCLEOTIDE SEQUENCE [LARGE SCALE GENOMIC DNA]</scope>
    <source>
        <strain evidence="2">IBRC-M 10906</strain>
    </source>
</reference>
<accession>A0ABW5W566</accession>
<keyword evidence="2" id="KW-1185">Reference proteome</keyword>
<comment type="caution">
    <text evidence="1">The sequence shown here is derived from an EMBL/GenBank/DDBJ whole genome shotgun (WGS) entry which is preliminary data.</text>
</comment>
<dbReference type="Proteomes" id="UP001597478">
    <property type="component" value="Unassembled WGS sequence"/>
</dbReference>